<dbReference type="CDD" id="cd15831">
    <property type="entry name" value="BTAD"/>
    <property type="match status" value="1"/>
</dbReference>
<dbReference type="Gene3D" id="3.40.50.300">
    <property type="entry name" value="P-loop containing nucleotide triphosphate hydrolases"/>
    <property type="match status" value="1"/>
</dbReference>
<dbReference type="Gene3D" id="1.10.10.10">
    <property type="entry name" value="Winged helix-like DNA-binding domain superfamily/Winged helix DNA-binding domain"/>
    <property type="match status" value="1"/>
</dbReference>
<dbReference type="PANTHER" id="PTHR47691:SF3">
    <property type="entry name" value="HTH-TYPE TRANSCRIPTIONAL REGULATOR RV0890C-RELATED"/>
    <property type="match status" value="1"/>
</dbReference>
<dbReference type="KEGG" id="kphy:AOZ06_03765"/>
<comment type="similarity">
    <text evidence="1">Belongs to the AfsR/DnrI/RedD regulatory family.</text>
</comment>
<proteinExistence type="inferred from homology"/>
<sequence length="1054" mass="114868">MRFGVLGPLAVWTADGREVRVPEAKVRVLLADLLVQEGRPIPVDRLADDLWGDRLPGNPANTLQTKVSQLRRALEDAEPGGRLLVSHRSGSYVMRVDVDVARFRELTARARDAADPRTRATLLSGALGLWRGPALADFADEPFAVPVIQRLTEERLAAFEEWFSARLELGEHGLAAGELTELVAAHPLRERLRGLQLRALYGAGRQTEALDSYRQLVALLDEELGLTPSPELVELHSRILRQDPALDVRVRSAVRTNLPEPLTDLVGRDTAVQSVLSLIGETRLVTLTGPGGVGKTRLALQTARQVPEAWLVEFTGLDQHGTPESCPRDDLVAEVTAATLGIHEERGALFDRLAEYLSAKDVLLVLDNCEGLVEPIATMAARLLRAVPRLRILATSQEPLGVTGEVVWNVPPLDVPSAASVAASDVRAFSAVQLFVARASATAPGFALDAGNAADIAAICRRLDGIPLALELAATRVRALGTHELLVRLDDRFRVLGGGSRGGPARQRTLRAMIDWSWQLLSAEQQVVLRRLAVHVEGAGLAAAEALCAGGEVRPEDVLTHVADLVGRSLVVSGAGPRYRLLESVVAYCVEQLQEAGELDAMRLRHAEYYVSLAEQADAKLRTSEQREWLDRLDLESANLRRALETALLREKAPLALRLVKAMTWYWYLRGRLTEARRTIRQVLEIPGETSDLRAVVLAWDAGLAILAGEVVEDTAFGVAHEIKDPTDRAMALWFLGYVTTTMGGVSPSESLTKQALAEFEALNHTWGIAVALIDRVNLHRYRGDFDAAYRETARSAELLDSLGERWGQLQVAFSVGTLAEIAGDYDRASEVHLDGLHKAEELGLNPEVSYQLSWLGRIEMLRGNHAKAWDLHERARRIGAEHGLKPAEMYAETGLALGARQSGDLATAEKHLLNVLAWHRNQRYELGSSLILAELGFVAEHRGETEKALSLHLEAHRIASTADDPRAMALTLEGLAGTEAKAGNHISAARLLGAAAAARESVGHPLPKGQRYDVDRITAAVEAAIGESAFAKEFQRGKESPYTELIPRQAALS</sequence>
<gene>
    <name evidence="5" type="ORF">AOZ06_03765</name>
</gene>
<keyword evidence="2 3" id="KW-0238">DNA-binding</keyword>
<dbReference type="InterPro" id="IPR011990">
    <property type="entry name" value="TPR-like_helical_dom_sf"/>
</dbReference>
<organism evidence="5 6">
    <name type="scientific">Kibdelosporangium phytohabitans</name>
    <dbReference type="NCBI Taxonomy" id="860235"/>
    <lineage>
        <taxon>Bacteria</taxon>
        <taxon>Bacillati</taxon>
        <taxon>Actinomycetota</taxon>
        <taxon>Actinomycetes</taxon>
        <taxon>Pseudonocardiales</taxon>
        <taxon>Pseudonocardiaceae</taxon>
        <taxon>Kibdelosporangium</taxon>
    </lineage>
</organism>
<dbReference type="GO" id="GO:0006355">
    <property type="term" value="P:regulation of DNA-templated transcription"/>
    <property type="evidence" value="ECO:0007669"/>
    <property type="project" value="InterPro"/>
</dbReference>
<evidence type="ECO:0000313" key="5">
    <source>
        <dbReference type="EMBL" id="ALG06155.1"/>
    </source>
</evidence>
<dbReference type="InterPro" id="IPR001867">
    <property type="entry name" value="OmpR/PhoB-type_DNA-bd"/>
</dbReference>
<dbReference type="PRINTS" id="PR00364">
    <property type="entry name" value="DISEASERSIST"/>
</dbReference>
<dbReference type="STRING" id="860235.AOZ06_03765"/>
<dbReference type="Pfam" id="PF00486">
    <property type="entry name" value="Trans_reg_C"/>
    <property type="match status" value="1"/>
</dbReference>
<evidence type="ECO:0000256" key="3">
    <source>
        <dbReference type="PROSITE-ProRule" id="PRU01091"/>
    </source>
</evidence>
<dbReference type="InterPro" id="IPR005158">
    <property type="entry name" value="BTAD"/>
</dbReference>
<dbReference type="PANTHER" id="PTHR47691">
    <property type="entry name" value="REGULATOR-RELATED"/>
    <property type="match status" value="1"/>
</dbReference>
<dbReference type="PROSITE" id="PS51755">
    <property type="entry name" value="OMPR_PHOB"/>
    <property type="match status" value="1"/>
</dbReference>
<dbReference type="SMART" id="SM01043">
    <property type="entry name" value="BTAD"/>
    <property type="match status" value="1"/>
</dbReference>
<dbReference type="InterPro" id="IPR036388">
    <property type="entry name" value="WH-like_DNA-bd_sf"/>
</dbReference>
<keyword evidence="6" id="KW-1185">Reference proteome</keyword>
<accession>A0A0N9HSM5</accession>
<dbReference type="SUPFAM" id="SSF52540">
    <property type="entry name" value="P-loop containing nucleoside triphosphate hydrolases"/>
    <property type="match status" value="1"/>
</dbReference>
<name>A0A0N9HSM5_9PSEU</name>
<dbReference type="OrthoDB" id="9812579at2"/>
<dbReference type="SUPFAM" id="SSF46894">
    <property type="entry name" value="C-terminal effector domain of the bipartite response regulators"/>
    <property type="match status" value="1"/>
</dbReference>
<dbReference type="SUPFAM" id="SSF48452">
    <property type="entry name" value="TPR-like"/>
    <property type="match status" value="3"/>
</dbReference>
<evidence type="ECO:0000259" key="4">
    <source>
        <dbReference type="PROSITE" id="PS51755"/>
    </source>
</evidence>
<dbReference type="GO" id="GO:0000160">
    <property type="term" value="P:phosphorelay signal transduction system"/>
    <property type="evidence" value="ECO:0007669"/>
    <property type="project" value="InterPro"/>
</dbReference>
<feature type="DNA-binding region" description="OmpR/PhoB-type" evidence="3">
    <location>
        <begin position="1"/>
        <end position="96"/>
    </location>
</feature>
<dbReference type="Pfam" id="PF03704">
    <property type="entry name" value="BTAD"/>
    <property type="match status" value="1"/>
</dbReference>
<dbReference type="RefSeq" id="WP_054288131.1">
    <property type="nucleotide sequence ID" value="NZ_CP012752.1"/>
</dbReference>
<dbReference type="InterPro" id="IPR027417">
    <property type="entry name" value="P-loop_NTPase"/>
</dbReference>
<dbReference type="InterPro" id="IPR016032">
    <property type="entry name" value="Sig_transdc_resp-reg_C-effctor"/>
</dbReference>
<evidence type="ECO:0000256" key="1">
    <source>
        <dbReference type="ARBA" id="ARBA00005820"/>
    </source>
</evidence>
<dbReference type="EMBL" id="CP012752">
    <property type="protein sequence ID" value="ALG06155.1"/>
    <property type="molecule type" value="Genomic_DNA"/>
</dbReference>
<reference evidence="5 6" key="1">
    <citation type="submission" date="2015-07" db="EMBL/GenBank/DDBJ databases">
        <title>Genome sequencing of Kibdelosporangium phytohabitans.</title>
        <authorList>
            <person name="Qin S."/>
            <person name="Xing K."/>
        </authorList>
    </citation>
    <scope>NUCLEOTIDE SEQUENCE [LARGE SCALE GENOMIC DNA]</scope>
    <source>
        <strain evidence="5 6">KLBMP1111</strain>
    </source>
</reference>
<dbReference type="Proteomes" id="UP000063699">
    <property type="component" value="Chromosome"/>
</dbReference>
<protein>
    <submittedName>
        <fullName evidence="5">ATPase</fullName>
    </submittedName>
</protein>
<dbReference type="AlphaFoldDB" id="A0A0N9HSM5"/>
<dbReference type="SMART" id="SM00862">
    <property type="entry name" value="Trans_reg_C"/>
    <property type="match status" value="1"/>
</dbReference>
<evidence type="ECO:0000313" key="6">
    <source>
        <dbReference type="Proteomes" id="UP000063699"/>
    </source>
</evidence>
<feature type="domain" description="OmpR/PhoB-type" evidence="4">
    <location>
        <begin position="1"/>
        <end position="96"/>
    </location>
</feature>
<evidence type="ECO:0000256" key="2">
    <source>
        <dbReference type="ARBA" id="ARBA00023125"/>
    </source>
</evidence>
<dbReference type="Gene3D" id="1.25.40.10">
    <property type="entry name" value="Tetratricopeptide repeat domain"/>
    <property type="match status" value="2"/>
</dbReference>
<dbReference type="GO" id="GO:0003677">
    <property type="term" value="F:DNA binding"/>
    <property type="evidence" value="ECO:0007669"/>
    <property type="project" value="UniProtKB-UniRule"/>
</dbReference>